<protein>
    <submittedName>
        <fullName evidence="7">D-3-phosphoglycerate dehydrogenase</fullName>
    </submittedName>
</protein>
<evidence type="ECO:0000313" key="8">
    <source>
        <dbReference type="Proteomes" id="UP001549320"/>
    </source>
</evidence>
<dbReference type="Gene3D" id="3.40.50.720">
    <property type="entry name" value="NAD(P)-binding Rossmann-like Domain"/>
    <property type="match status" value="2"/>
</dbReference>
<dbReference type="CDD" id="cd12172">
    <property type="entry name" value="PGDH_like_2"/>
    <property type="match status" value="1"/>
</dbReference>
<dbReference type="Proteomes" id="UP001549320">
    <property type="component" value="Unassembled WGS sequence"/>
</dbReference>
<gene>
    <name evidence="7" type="ORF">ABIE13_001366</name>
</gene>
<dbReference type="SUPFAM" id="SSF51735">
    <property type="entry name" value="NAD(P)-binding Rossmann-fold domains"/>
    <property type="match status" value="1"/>
</dbReference>
<feature type="domain" description="D-isomer specific 2-hydroxyacid dehydrogenase NAD-binding" evidence="6">
    <location>
        <begin position="120"/>
        <end position="293"/>
    </location>
</feature>
<feature type="domain" description="D-isomer specific 2-hydroxyacid dehydrogenase catalytic" evidence="5">
    <location>
        <begin position="20"/>
        <end position="325"/>
    </location>
</feature>
<sequence length="338" mass="36272">MGEAQQNETRQRVLVTAKSVANCDAAIALMRDADMDVVIMNTPTPINEAWLMQQVRDIDALVFAMEPMGERVLQAANRLKLIARPGVGYDNVDIDFATRRGIVVATAAGTNDQSVADFTFALMLESMRGVSRASAGVNRGGWDRVTGTELWKKTIAVIGMGRIGRGVARRARGFDMEVLAVGRTPDRDFELAHGVHYCSLQEALAKADIVSLHVPLTSLTENLINRATLGQMKRGSYLVNTARGGLIDEEALVEAVANGQLAGAAVDVLREQGAGSQSRLIGVEGITVTPHMATFTHESIERVAMSVAESVITGLRGSMPKHVVNPAAWQPQRAVSAS</sequence>
<dbReference type="Pfam" id="PF00389">
    <property type="entry name" value="2-Hacid_dh"/>
    <property type="match status" value="1"/>
</dbReference>
<evidence type="ECO:0000256" key="3">
    <source>
        <dbReference type="ARBA" id="ARBA00023027"/>
    </source>
</evidence>
<evidence type="ECO:0000259" key="5">
    <source>
        <dbReference type="Pfam" id="PF00389"/>
    </source>
</evidence>
<organism evidence="7 8">
    <name type="scientific">Ottowia thiooxydans</name>
    <dbReference type="NCBI Taxonomy" id="219182"/>
    <lineage>
        <taxon>Bacteria</taxon>
        <taxon>Pseudomonadati</taxon>
        <taxon>Pseudomonadota</taxon>
        <taxon>Betaproteobacteria</taxon>
        <taxon>Burkholderiales</taxon>
        <taxon>Comamonadaceae</taxon>
        <taxon>Ottowia</taxon>
    </lineage>
</organism>
<evidence type="ECO:0000259" key="6">
    <source>
        <dbReference type="Pfam" id="PF02826"/>
    </source>
</evidence>
<evidence type="ECO:0000256" key="4">
    <source>
        <dbReference type="RuleBase" id="RU003719"/>
    </source>
</evidence>
<keyword evidence="3" id="KW-0520">NAD</keyword>
<dbReference type="InterPro" id="IPR006139">
    <property type="entry name" value="D-isomer_2_OHA_DH_cat_dom"/>
</dbReference>
<reference evidence="7 8" key="1">
    <citation type="submission" date="2024-06" db="EMBL/GenBank/DDBJ databases">
        <title>Sorghum-associated microbial communities from plants grown in Nebraska, USA.</title>
        <authorList>
            <person name="Schachtman D."/>
        </authorList>
    </citation>
    <scope>NUCLEOTIDE SEQUENCE [LARGE SCALE GENOMIC DNA]</scope>
    <source>
        <strain evidence="7 8">2709</strain>
    </source>
</reference>
<dbReference type="InterPro" id="IPR029753">
    <property type="entry name" value="D-isomer_DH_CS"/>
</dbReference>
<evidence type="ECO:0000313" key="7">
    <source>
        <dbReference type="EMBL" id="MET4576266.1"/>
    </source>
</evidence>
<proteinExistence type="inferred from homology"/>
<dbReference type="PROSITE" id="PS00671">
    <property type="entry name" value="D_2_HYDROXYACID_DH_3"/>
    <property type="match status" value="1"/>
</dbReference>
<dbReference type="InterPro" id="IPR006140">
    <property type="entry name" value="D-isomer_DH_NAD-bd"/>
</dbReference>
<dbReference type="PANTHER" id="PTHR42789">
    <property type="entry name" value="D-ISOMER SPECIFIC 2-HYDROXYACID DEHYDROGENASE FAMILY PROTEIN (AFU_ORTHOLOGUE AFUA_6G10090)"/>
    <property type="match status" value="1"/>
</dbReference>
<dbReference type="Pfam" id="PF02826">
    <property type="entry name" value="2-Hacid_dh_C"/>
    <property type="match status" value="1"/>
</dbReference>
<dbReference type="PROSITE" id="PS00670">
    <property type="entry name" value="D_2_HYDROXYACID_DH_2"/>
    <property type="match status" value="1"/>
</dbReference>
<dbReference type="PANTHER" id="PTHR42789:SF1">
    <property type="entry name" value="D-ISOMER SPECIFIC 2-HYDROXYACID DEHYDROGENASE FAMILY PROTEIN (AFU_ORTHOLOGUE AFUA_6G10090)"/>
    <property type="match status" value="1"/>
</dbReference>
<comment type="caution">
    <text evidence="7">The sequence shown here is derived from an EMBL/GenBank/DDBJ whole genome shotgun (WGS) entry which is preliminary data.</text>
</comment>
<keyword evidence="8" id="KW-1185">Reference proteome</keyword>
<comment type="similarity">
    <text evidence="1 4">Belongs to the D-isomer specific 2-hydroxyacid dehydrogenase family.</text>
</comment>
<accession>A0ABV2Q5F6</accession>
<dbReference type="InterPro" id="IPR036291">
    <property type="entry name" value="NAD(P)-bd_dom_sf"/>
</dbReference>
<dbReference type="RefSeq" id="WP_354442260.1">
    <property type="nucleotide sequence ID" value="NZ_JBEPSH010000002.1"/>
</dbReference>
<dbReference type="SUPFAM" id="SSF52283">
    <property type="entry name" value="Formate/glycerate dehydrogenase catalytic domain-like"/>
    <property type="match status" value="1"/>
</dbReference>
<name>A0ABV2Q5F6_9BURK</name>
<evidence type="ECO:0000256" key="2">
    <source>
        <dbReference type="ARBA" id="ARBA00023002"/>
    </source>
</evidence>
<dbReference type="InterPro" id="IPR050857">
    <property type="entry name" value="D-2-hydroxyacid_DH"/>
</dbReference>
<evidence type="ECO:0000256" key="1">
    <source>
        <dbReference type="ARBA" id="ARBA00005854"/>
    </source>
</evidence>
<dbReference type="EMBL" id="JBEPSH010000002">
    <property type="protein sequence ID" value="MET4576266.1"/>
    <property type="molecule type" value="Genomic_DNA"/>
</dbReference>
<keyword evidence="2 4" id="KW-0560">Oxidoreductase</keyword>